<evidence type="ECO:0000313" key="3">
    <source>
        <dbReference type="EMBL" id="GAA4239206.1"/>
    </source>
</evidence>
<protein>
    <recommendedName>
        <fullName evidence="2">Histidine kinase/HSP90-like ATPase domain-containing protein</fullName>
    </recommendedName>
</protein>
<dbReference type="EMBL" id="BAABAS010000020">
    <property type="protein sequence ID" value="GAA4239206.1"/>
    <property type="molecule type" value="Genomic_DNA"/>
</dbReference>
<dbReference type="PANTHER" id="PTHR35526">
    <property type="entry name" value="ANTI-SIGMA-F FACTOR RSBW-RELATED"/>
    <property type="match status" value="1"/>
</dbReference>
<dbReference type="Gene3D" id="3.30.565.10">
    <property type="entry name" value="Histidine kinase-like ATPase, C-terminal domain"/>
    <property type="match status" value="1"/>
</dbReference>
<feature type="domain" description="Histidine kinase/HSP90-like ATPase" evidence="2">
    <location>
        <begin position="5"/>
        <end position="117"/>
    </location>
</feature>
<dbReference type="PANTHER" id="PTHR35526:SF3">
    <property type="entry name" value="ANTI-SIGMA-F FACTOR RSBW"/>
    <property type="match status" value="1"/>
</dbReference>
<organism evidence="3 4">
    <name type="scientific">Actinomadura meridiana</name>
    <dbReference type="NCBI Taxonomy" id="559626"/>
    <lineage>
        <taxon>Bacteria</taxon>
        <taxon>Bacillati</taxon>
        <taxon>Actinomycetota</taxon>
        <taxon>Actinomycetes</taxon>
        <taxon>Streptosporangiales</taxon>
        <taxon>Thermomonosporaceae</taxon>
        <taxon>Actinomadura</taxon>
    </lineage>
</organism>
<keyword evidence="1" id="KW-0418">Kinase</keyword>
<gene>
    <name evidence="3" type="ORF">GCM10022254_58340</name>
</gene>
<accession>A0ABP8CH18</accession>
<comment type="caution">
    <text evidence="3">The sequence shown here is derived from an EMBL/GenBank/DDBJ whole genome shotgun (WGS) entry which is preliminary data.</text>
</comment>
<evidence type="ECO:0000256" key="1">
    <source>
        <dbReference type="ARBA" id="ARBA00022527"/>
    </source>
</evidence>
<dbReference type="Proteomes" id="UP001501710">
    <property type="component" value="Unassembled WGS sequence"/>
</dbReference>
<keyword evidence="1" id="KW-0723">Serine/threonine-protein kinase</keyword>
<dbReference type="Pfam" id="PF13581">
    <property type="entry name" value="HATPase_c_2"/>
    <property type="match status" value="1"/>
</dbReference>
<reference evidence="4" key="1">
    <citation type="journal article" date="2019" name="Int. J. Syst. Evol. Microbiol.">
        <title>The Global Catalogue of Microorganisms (GCM) 10K type strain sequencing project: providing services to taxonomists for standard genome sequencing and annotation.</title>
        <authorList>
            <consortium name="The Broad Institute Genomics Platform"/>
            <consortium name="The Broad Institute Genome Sequencing Center for Infectious Disease"/>
            <person name="Wu L."/>
            <person name="Ma J."/>
        </authorList>
    </citation>
    <scope>NUCLEOTIDE SEQUENCE [LARGE SCALE GENOMIC DNA]</scope>
    <source>
        <strain evidence="4">JCM 17440</strain>
    </source>
</reference>
<dbReference type="RefSeq" id="WP_344902999.1">
    <property type="nucleotide sequence ID" value="NZ_BAABAS010000020.1"/>
</dbReference>
<dbReference type="InterPro" id="IPR050267">
    <property type="entry name" value="Anti-sigma-factor_SerPK"/>
</dbReference>
<keyword evidence="1" id="KW-0808">Transferase</keyword>
<dbReference type="InterPro" id="IPR003594">
    <property type="entry name" value="HATPase_dom"/>
</dbReference>
<proteinExistence type="predicted"/>
<name>A0ABP8CH18_9ACTN</name>
<evidence type="ECO:0000313" key="4">
    <source>
        <dbReference type="Proteomes" id="UP001501710"/>
    </source>
</evidence>
<sequence length="120" mass="13428">MIVFKPDVEKIKSARDHVAEIAADWPINEYFVRVVTSELVTNSVRHARTDEIRVDAYSNTDASVYTVEVWDADVRLPVLRSPQPGSPCGRGLLLVAKLATNWGADHDHGGKIVYAEWTRP</sequence>
<dbReference type="SUPFAM" id="SSF55874">
    <property type="entry name" value="ATPase domain of HSP90 chaperone/DNA topoisomerase II/histidine kinase"/>
    <property type="match status" value="1"/>
</dbReference>
<keyword evidence="4" id="KW-1185">Reference proteome</keyword>
<dbReference type="CDD" id="cd16936">
    <property type="entry name" value="HATPase_RsbW-like"/>
    <property type="match status" value="1"/>
</dbReference>
<dbReference type="InterPro" id="IPR036890">
    <property type="entry name" value="HATPase_C_sf"/>
</dbReference>
<evidence type="ECO:0000259" key="2">
    <source>
        <dbReference type="Pfam" id="PF13581"/>
    </source>
</evidence>